<sequence>MADITLPLAFVAGLVSFLSPCVLPLIPAFLTFIAGTTLQQGKAITQDERMKIIIASFFFVLGFSTVFAVLGVLLQSVLEAYAYDVRNYLGYVGGIVIIFFGLVMLGIVKIPFLEQEHKLRVKETRYSFLTAFLFGAAFAVGWTPCVGAVLGAVLTLAVTNPTTAFPLMLAYALGLGIPFLLVGIFISQAQGVINYLAPHLKTLNLIFGVVLVLMGILVFTGNLVVVANLFSPVQMIFGG</sequence>
<dbReference type="InterPro" id="IPR003834">
    <property type="entry name" value="Cyt_c_assmbl_TM_dom"/>
</dbReference>
<comment type="similarity">
    <text evidence="2">Belongs to the DsbD family.</text>
</comment>
<proteinExistence type="inferred from homology"/>
<organism evidence="8">
    <name type="scientific">Candidatus Iainarchaeum sp</name>
    <dbReference type="NCBI Taxonomy" id="3101447"/>
    <lineage>
        <taxon>Archaea</taxon>
        <taxon>Candidatus Iainarchaeota</taxon>
        <taxon>Candidatus Iainarchaeia</taxon>
        <taxon>Candidatus Iainarchaeales</taxon>
        <taxon>Candidatus Iainarchaeaceae</taxon>
        <taxon>Candidatus Iainarchaeum</taxon>
    </lineage>
</organism>
<dbReference type="InterPro" id="IPR051790">
    <property type="entry name" value="Cytochrome_c-biogenesis_DsbD"/>
</dbReference>
<feature type="transmembrane region" description="Helical" evidence="6">
    <location>
        <begin position="52"/>
        <end position="76"/>
    </location>
</feature>
<evidence type="ECO:0000313" key="8">
    <source>
        <dbReference type="EMBL" id="QQR93051.1"/>
    </source>
</evidence>
<protein>
    <submittedName>
        <fullName evidence="8">Cytochrome C biogenesis protein</fullName>
    </submittedName>
</protein>
<comment type="subcellular location">
    <subcellularLocation>
        <location evidence="1">Membrane</location>
        <topology evidence="1">Multi-pass membrane protein</topology>
    </subcellularLocation>
</comment>
<feature type="transmembrane region" description="Helical" evidence="6">
    <location>
        <begin position="206"/>
        <end position="230"/>
    </location>
</feature>
<evidence type="ECO:0000256" key="6">
    <source>
        <dbReference type="SAM" id="Phobius"/>
    </source>
</evidence>
<feature type="transmembrane region" description="Helical" evidence="6">
    <location>
        <begin position="164"/>
        <end position="186"/>
    </location>
</feature>
<dbReference type="AlphaFoldDB" id="A0A7T9I2H5"/>
<feature type="transmembrane region" description="Helical" evidence="6">
    <location>
        <begin position="128"/>
        <end position="158"/>
    </location>
</feature>
<keyword evidence="3 6" id="KW-0812">Transmembrane</keyword>
<dbReference type="GO" id="GO:0016020">
    <property type="term" value="C:membrane"/>
    <property type="evidence" value="ECO:0007669"/>
    <property type="project" value="UniProtKB-SubCell"/>
</dbReference>
<evidence type="ECO:0000256" key="4">
    <source>
        <dbReference type="ARBA" id="ARBA00022989"/>
    </source>
</evidence>
<accession>A0A7T9I2H5</accession>
<keyword evidence="4 6" id="KW-1133">Transmembrane helix</keyword>
<evidence type="ECO:0000256" key="3">
    <source>
        <dbReference type="ARBA" id="ARBA00022692"/>
    </source>
</evidence>
<evidence type="ECO:0000256" key="5">
    <source>
        <dbReference type="ARBA" id="ARBA00023136"/>
    </source>
</evidence>
<reference evidence="8" key="1">
    <citation type="submission" date="2020-11" db="EMBL/GenBank/DDBJ databases">
        <title>Connecting structure to function with the recovery of over 1000 high-quality activated sludge metagenome-assembled genomes encoding full-length rRNA genes using long-read sequencing.</title>
        <authorList>
            <person name="Singleton C.M."/>
            <person name="Petriglieri F."/>
            <person name="Kristensen J.M."/>
            <person name="Kirkegaard R.H."/>
            <person name="Michaelsen T.Y."/>
            <person name="Andersen M.H."/>
            <person name="Karst S.M."/>
            <person name="Dueholm M.S."/>
            <person name="Nielsen P.H."/>
            <person name="Albertsen M."/>
        </authorList>
    </citation>
    <scope>NUCLEOTIDE SEQUENCE</scope>
    <source>
        <strain evidence="8">Fred_18-Q3-R57-64_BAT3C.431</strain>
    </source>
</reference>
<keyword evidence="5 6" id="KW-0472">Membrane</keyword>
<dbReference type="EMBL" id="CP064981">
    <property type="protein sequence ID" value="QQR93051.1"/>
    <property type="molecule type" value="Genomic_DNA"/>
</dbReference>
<evidence type="ECO:0000259" key="7">
    <source>
        <dbReference type="Pfam" id="PF02683"/>
    </source>
</evidence>
<dbReference type="Pfam" id="PF02683">
    <property type="entry name" value="DsbD_TM"/>
    <property type="match status" value="1"/>
</dbReference>
<evidence type="ECO:0000256" key="2">
    <source>
        <dbReference type="ARBA" id="ARBA00006143"/>
    </source>
</evidence>
<dbReference type="PANTHER" id="PTHR31272">
    <property type="entry name" value="CYTOCHROME C-TYPE BIOGENESIS PROTEIN HI_1454-RELATED"/>
    <property type="match status" value="1"/>
</dbReference>
<name>A0A7T9I2H5_9ARCH</name>
<dbReference type="PANTHER" id="PTHR31272:SF9">
    <property type="entry name" value="BLL1027 PROTEIN"/>
    <property type="match status" value="1"/>
</dbReference>
<feature type="domain" description="Cytochrome C biogenesis protein transmembrane" evidence="7">
    <location>
        <begin position="5"/>
        <end position="218"/>
    </location>
</feature>
<feature type="transmembrane region" description="Helical" evidence="6">
    <location>
        <begin position="88"/>
        <end position="108"/>
    </location>
</feature>
<gene>
    <name evidence="8" type="ORF">IPJ89_02305</name>
</gene>
<feature type="transmembrane region" description="Helical" evidence="6">
    <location>
        <begin position="6"/>
        <end position="32"/>
    </location>
</feature>
<evidence type="ECO:0000256" key="1">
    <source>
        <dbReference type="ARBA" id="ARBA00004141"/>
    </source>
</evidence>
<dbReference type="GO" id="GO:0017004">
    <property type="term" value="P:cytochrome complex assembly"/>
    <property type="evidence" value="ECO:0007669"/>
    <property type="project" value="InterPro"/>
</dbReference>
<dbReference type="Proteomes" id="UP000596004">
    <property type="component" value="Chromosome"/>
</dbReference>